<keyword evidence="3" id="KW-0238">DNA-binding</keyword>
<dbReference type="FunFam" id="1.10.10.10:FF:000001">
    <property type="entry name" value="LysR family transcriptional regulator"/>
    <property type="match status" value="1"/>
</dbReference>
<dbReference type="PANTHER" id="PTHR30419:SF2">
    <property type="entry name" value="LYSR FAMILY TRANSCRIPTIONAL REGULATOR"/>
    <property type="match status" value="1"/>
</dbReference>
<dbReference type="InterPro" id="IPR005119">
    <property type="entry name" value="LysR_subst-bd"/>
</dbReference>
<dbReference type="GO" id="GO:0005829">
    <property type="term" value="C:cytosol"/>
    <property type="evidence" value="ECO:0007669"/>
    <property type="project" value="TreeGrafter"/>
</dbReference>
<dbReference type="InterPro" id="IPR050950">
    <property type="entry name" value="HTH-type_LysR_regulators"/>
</dbReference>
<proteinExistence type="inferred from homology"/>
<dbReference type="InterPro" id="IPR036388">
    <property type="entry name" value="WH-like_DNA-bd_sf"/>
</dbReference>
<accession>A0A1G7XKU7</accession>
<dbReference type="EMBL" id="FNBE01000016">
    <property type="protein sequence ID" value="SDG84865.1"/>
    <property type="molecule type" value="Genomic_DNA"/>
</dbReference>
<dbReference type="PROSITE" id="PS50931">
    <property type="entry name" value="HTH_LYSR"/>
    <property type="match status" value="1"/>
</dbReference>
<evidence type="ECO:0000313" key="6">
    <source>
        <dbReference type="EMBL" id="SDG84865.1"/>
    </source>
</evidence>
<dbReference type="InterPro" id="IPR000847">
    <property type="entry name" value="LysR_HTH_N"/>
</dbReference>
<sequence length="300" mass="30780">MRYDLTDLRLFVAVAAEGSITAGARRVHLSLPSASARVRALEDSAGVPLLERRRHGVRPTPAGTALARHARQVLGETARLDGAVASYARGAGVPLRLVAGTSPLYDLVPRALVSFLRARPGTDVEVAELPSSESVGRLAAGEADLGVVLADVARAGLPDPVRLADDPLVVIGAAGGVLVGRDALTWSDVVEHPMVGLRADAPLQEMIRGRIGPHAPVPRYRTRADGLGTVVALAAAGVGIAVVPRRAVPPGAALEVRALAEPWAVRELVLCRGAGPAPPGVAELAAHLHDAAAASVPAEG</sequence>
<dbReference type="RefSeq" id="WP_093088415.1">
    <property type="nucleotide sequence ID" value="NZ_FNBE01000016.1"/>
</dbReference>
<protein>
    <submittedName>
        <fullName evidence="6">ModE molybdate transport repressor domain-containing protein</fullName>
    </submittedName>
</protein>
<dbReference type="SUPFAM" id="SSF46785">
    <property type="entry name" value="Winged helix' DNA-binding domain"/>
    <property type="match status" value="1"/>
</dbReference>
<feature type="domain" description="HTH lysR-type" evidence="5">
    <location>
        <begin position="1"/>
        <end position="60"/>
    </location>
</feature>
<evidence type="ECO:0000256" key="3">
    <source>
        <dbReference type="ARBA" id="ARBA00023125"/>
    </source>
</evidence>
<gene>
    <name evidence="6" type="ORF">SAMN05216377_11614</name>
</gene>
<dbReference type="Gene3D" id="3.40.190.10">
    <property type="entry name" value="Periplasmic binding protein-like II"/>
    <property type="match status" value="2"/>
</dbReference>
<dbReference type="GO" id="GO:0003677">
    <property type="term" value="F:DNA binding"/>
    <property type="evidence" value="ECO:0007669"/>
    <property type="project" value="UniProtKB-KW"/>
</dbReference>
<dbReference type="Proteomes" id="UP000198967">
    <property type="component" value="Unassembled WGS sequence"/>
</dbReference>
<dbReference type="InterPro" id="IPR036390">
    <property type="entry name" value="WH_DNA-bd_sf"/>
</dbReference>
<keyword evidence="4" id="KW-0804">Transcription</keyword>
<dbReference type="PANTHER" id="PTHR30419">
    <property type="entry name" value="HTH-TYPE TRANSCRIPTIONAL REGULATOR YBHD"/>
    <property type="match status" value="1"/>
</dbReference>
<dbReference type="AlphaFoldDB" id="A0A1G7XKU7"/>
<keyword evidence="7" id="KW-1185">Reference proteome</keyword>
<dbReference type="GO" id="GO:0003700">
    <property type="term" value="F:DNA-binding transcription factor activity"/>
    <property type="evidence" value="ECO:0007669"/>
    <property type="project" value="InterPro"/>
</dbReference>
<dbReference type="Gene3D" id="1.10.10.10">
    <property type="entry name" value="Winged helix-like DNA-binding domain superfamily/Winged helix DNA-binding domain"/>
    <property type="match status" value="1"/>
</dbReference>
<dbReference type="Pfam" id="PF03466">
    <property type="entry name" value="LysR_substrate"/>
    <property type="match status" value="1"/>
</dbReference>
<keyword evidence="2" id="KW-0805">Transcription regulation</keyword>
<reference evidence="6 7" key="1">
    <citation type="submission" date="2016-10" db="EMBL/GenBank/DDBJ databases">
        <authorList>
            <person name="de Groot N.N."/>
        </authorList>
    </citation>
    <scope>NUCLEOTIDE SEQUENCE [LARGE SCALE GENOMIC DNA]</scope>
    <source>
        <strain evidence="6 7">CGMCC 4.3143</strain>
    </source>
</reference>
<organism evidence="6 7">
    <name type="scientific">Pseudonocardia oroxyli</name>
    <dbReference type="NCBI Taxonomy" id="366584"/>
    <lineage>
        <taxon>Bacteria</taxon>
        <taxon>Bacillati</taxon>
        <taxon>Actinomycetota</taxon>
        <taxon>Actinomycetes</taxon>
        <taxon>Pseudonocardiales</taxon>
        <taxon>Pseudonocardiaceae</taxon>
        <taxon>Pseudonocardia</taxon>
    </lineage>
</organism>
<dbReference type="Pfam" id="PF00126">
    <property type="entry name" value="HTH_1"/>
    <property type="match status" value="1"/>
</dbReference>
<evidence type="ECO:0000256" key="1">
    <source>
        <dbReference type="ARBA" id="ARBA00009437"/>
    </source>
</evidence>
<evidence type="ECO:0000259" key="5">
    <source>
        <dbReference type="PROSITE" id="PS50931"/>
    </source>
</evidence>
<dbReference type="STRING" id="366584.SAMN05216377_11614"/>
<comment type="similarity">
    <text evidence="1">Belongs to the LysR transcriptional regulatory family.</text>
</comment>
<dbReference type="OrthoDB" id="9785974at2"/>
<dbReference type="SUPFAM" id="SSF53850">
    <property type="entry name" value="Periplasmic binding protein-like II"/>
    <property type="match status" value="1"/>
</dbReference>
<evidence type="ECO:0000256" key="2">
    <source>
        <dbReference type="ARBA" id="ARBA00023015"/>
    </source>
</evidence>
<evidence type="ECO:0000313" key="7">
    <source>
        <dbReference type="Proteomes" id="UP000198967"/>
    </source>
</evidence>
<name>A0A1G7XKU7_PSEOR</name>
<evidence type="ECO:0000256" key="4">
    <source>
        <dbReference type="ARBA" id="ARBA00023163"/>
    </source>
</evidence>